<protein>
    <submittedName>
        <fullName evidence="1">Uncharacterized protein</fullName>
    </submittedName>
</protein>
<name>A0A5C5YLR2_9BACT</name>
<dbReference type="EMBL" id="SJPJ01000003">
    <property type="protein sequence ID" value="TWT75770.1"/>
    <property type="molecule type" value="Genomic_DNA"/>
</dbReference>
<evidence type="ECO:0000313" key="2">
    <source>
        <dbReference type="Proteomes" id="UP000315010"/>
    </source>
</evidence>
<dbReference type="AlphaFoldDB" id="A0A5C5YLR2"/>
<organism evidence="1 2">
    <name type="scientific">Novipirellula herctigrandis</name>
    <dbReference type="NCBI Taxonomy" id="2527986"/>
    <lineage>
        <taxon>Bacteria</taxon>
        <taxon>Pseudomonadati</taxon>
        <taxon>Planctomycetota</taxon>
        <taxon>Planctomycetia</taxon>
        <taxon>Pirellulales</taxon>
        <taxon>Pirellulaceae</taxon>
        <taxon>Novipirellula</taxon>
    </lineage>
</organism>
<comment type="caution">
    <text evidence="1">The sequence shown here is derived from an EMBL/GenBank/DDBJ whole genome shotgun (WGS) entry which is preliminary data.</text>
</comment>
<proteinExistence type="predicted"/>
<reference evidence="1 2" key="1">
    <citation type="submission" date="2019-02" db="EMBL/GenBank/DDBJ databases">
        <title>Deep-cultivation of Planctomycetes and their phenomic and genomic characterization uncovers novel biology.</title>
        <authorList>
            <person name="Wiegand S."/>
            <person name="Jogler M."/>
            <person name="Boedeker C."/>
            <person name="Pinto D."/>
            <person name="Vollmers J."/>
            <person name="Rivas-Marin E."/>
            <person name="Kohn T."/>
            <person name="Peeters S.H."/>
            <person name="Heuer A."/>
            <person name="Rast P."/>
            <person name="Oberbeckmann S."/>
            <person name="Bunk B."/>
            <person name="Jeske O."/>
            <person name="Meyerdierks A."/>
            <person name="Storesund J.E."/>
            <person name="Kallscheuer N."/>
            <person name="Luecker S."/>
            <person name="Lage O.M."/>
            <person name="Pohl T."/>
            <person name="Merkel B.J."/>
            <person name="Hornburger P."/>
            <person name="Mueller R.-W."/>
            <person name="Bruemmer F."/>
            <person name="Labrenz M."/>
            <person name="Spormann A.M."/>
            <person name="Op Den Camp H."/>
            <person name="Overmann J."/>
            <person name="Amann R."/>
            <person name="Jetten M.S.M."/>
            <person name="Mascher T."/>
            <person name="Medema M.H."/>
            <person name="Devos D.P."/>
            <person name="Kaster A.-K."/>
            <person name="Ovreas L."/>
            <person name="Rohde M."/>
            <person name="Galperin M.Y."/>
            <person name="Jogler C."/>
        </authorList>
    </citation>
    <scope>NUCLEOTIDE SEQUENCE [LARGE SCALE GENOMIC DNA]</scope>
    <source>
        <strain evidence="1 2">CA13</strain>
    </source>
</reference>
<sequence length="42" mass="4638">MSHVVQISTQVRDATAAWAGRRRLGLAEPVVEKVKLFTESVT</sequence>
<keyword evidence="2" id="KW-1185">Reference proteome</keyword>
<gene>
    <name evidence="1" type="ORF">CA13_73430</name>
</gene>
<dbReference type="Proteomes" id="UP000315010">
    <property type="component" value="Unassembled WGS sequence"/>
</dbReference>
<evidence type="ECO:0000313" key="1">
    <source>
        <dbReference type="EMBL" id="TWT75770.1"/>
    </source>
</evidence>
<accession>A0A5C5YLR2</accession>